<feature type="compositionally biased region" description="Low complexity" evidence="2">
    <location>
        <begin position="68"/>
        <end position="81"/>
    </location>
</feature>
<dbReference type="Proteomes" id="UP000289152">
    <property type="component" value="Unassembled WGS sequence"/>
</dbReference>
<evidence type="ECO:0000259" key="3">
    <source>
        <dbReference type="Pfam" id="PF03981"/>
    </source>
</evidence>
<evidence type="ECO:0000313" key="4">
    <source>
        <dbReference type="EMBL" id="RXK41310.1"/>
    </source>
</evidence>
<evidence type="ECO:0000256" key="2">
    <source>
        <dbReference type="SAM" id="MobiDB-lite"/>
    </source>
</evidence>
<keyword evidence="5" id="KW-1185">Reference proteome</keyword>
<comment type="similarity">
    <text evidence="1">Belongs to the CBP3 family.</text>
</comment>
<comment type="caution">
    <text evidence="4">The sequence shown here is derived from an EMBL/GenBank/DDBJ whole genome shotgun (WGS) entry which is preliminary data.</text>
</comment>
<feature type="compositionally biased region" description="Low complexity" evidence="2">
    <location>
        <begin position="174"/>
        <end position="194"/>
    </location>
</feature>
<dbReference type="PANTHER" id="PTHR12184">
    <property type="entry name" value="UBIQUINOL-CYTOCHROME C REDUCTASE COMPLEX ASSEMBLY FACTOR 1 FAMILY MEMBER"/>
    <property type="match status" value="1"/>
</dbReference>
<dbReference type="GO" id="GO:0005739">
    <property type="term" value="C:mitochondrion"/>
    <property type="evidence" value="ECO:0007669"/>
    <property type="project" value="TreeGrafter"/>
</dbReference>
<dbReference type="STRING" id="5217.A0A4Q1BTJ2"/>
<name>A0A4Q1BTJ2_TREME</name>
<proteinExistence type="inferred from homology"/>
<dbReference type="EMBL" id="SDIL01000010">
    <property type="protein sequence ID" value="RXK41310.1"/>
    <property type="molecule type" value="Genomic_DNA"/>
</dbReference>
<sequence length="351" mass="39204">MSIPRRALFSLRTPRYVTLVPRSRFFVSPTTPPTTGEPLSGDGGAPSKTVSSAPYVVKNPPTFPAPADPFDAQKQQQENQQPKTYSESTKKLVMGVAKLFGYNSRASTAIRETGRMMKGIVDSAQADRAFFYDECKLPPTFQTFFQIHLLYLLILLPRLRALPAHQAPPKTTIPEPLSPSSPSNTNTSSSEDPSGISLSKPNYEAYPLELLNHFFEMAESEMRQVLGRGERERVVRKYLMEFGEQWRGSGLAVDYILGLGQSDSVELRSKADLELAGWVWRNLFQSRGMSAPDGALTEVEKNPVEARLELLLPEQIELVVKFIRREMVRLDKISDVDVLAGNIGVWGKVKE</sequence>
<dbReference type="FunCoup" id="A0A4Q1BTJ2">
    <property type="interactions" value="183"/>
</dbReference>
<evidence type="ECO:0000256" key="1">
    <source>
        <dbReference type="ARBA" id="ARBA00006407"/>
    </source>
</evidence>
<accession>A0A4Q1BTJ2</accession>
<organism evidence="4 5">
    <name type="scientific">Tremella mesenterica</name>
    <name type="common">Jelly fungus</name>
    <dbReference type="NCBI Taxonomy" id="5217"/>
    <lineage>
        <taxon>Eukaryota</taxon>
        <taxon>Fungi</taxon>
        <taxon>Dikarya</taxon>
        <taxon>Basidiomycota</taxon>
        <taxon>Agaricomycotina</taxon>
        <taxon>Tremellomycetes</taxon>
        <taxon>Tremellales</taxon>
        <taxon>Tremellaceae</taxon>
        <taxon>Tremella</taxon>
    </lineage>
</organism>
<dbReference type="PANTHER" id="PTHR12184:SF1">
    <property type="entry name" value="UBIQUINOL-CYTOCHROME-C REDUCTASE COMPLEX ASSEMBLY FACTOR 1"/>
    <property type="match status" value="1"/>
</dbReference>
<dbReference type="InParanoid" id="A0A4Q1BTJ2"/>
<dbReference type="Pfam" id="PF03981">
    <property type="entry name" value="Ubiq_cyt_C_chap"/>
    <property type="match status" value="1"/>
</dbReference>
<dbReference type="OrthoDB" id="10253878at2759"/>
<feature type="region of interest" description="Disordered" evidence="2">
    <location>
        <begin position="25"/>
        <end position="87"/>
    </location>
</feature>
<dbReference type="AlphaFoldDB" id="A0A4Q1BTJ2"/>
<feature type="domain" description="Ubiquinol-cytochrome c chaperone" evidence="3">
    <location>
        <begin position="134"/>
        <end position="343"/>
    </location>
</feature>
<evidence type="ECO:0000313" key="5">
    <source>
        <dbReference type="Proteomes" id="UP000289152"/>
    </source>
</evidence>
<dbReference type="InterPro" id="IPR021150">
    <property type="entry name" value="Ubiq_cyt_c_chap"/>
</dbReference>
<dbReference type="InterPro" id="IPR007129">
    <property type="entry name" value="Ubiqinol_cyt_c_chaperone_CPB3"/>
</dbReference>
<gene>
    <name evidence="4" type="ORF">M231_01460</name>
</gene>
<dbReference type="GO" id="GO:0034551">
    <property type="term" value="P:mitochondrial respiratory chain complex III assembly"/>
    <property type="evidence" value="ECO:0007669"/>
    <property type="project" value="TreeGrafter"/>
</dbReference>
<reference evidence="4 5" key="1">
    <citation type="submission" date="2016-06" db="EMBL/GenBank/DDBJ databases">
        <title>Evolution of pathogenesis and genome organization in the Tremellales.</title>
        <authorList>
            <person name="Cuomo C."/>
            <person name="Litvintseva A."/>
            <person name="Heitman J."/>
            <person name="Chen Y."/>
            <person name="Sun S."/>
            <person name="Springer D."/>
            <person name="Dromer F."/>
            <person name="Young S."/>
            <person name="Zeng Q."/>
            <person name="Chapman S."/>
            <person name="Gujja S."/>
            <person name="Saif S."/>
            <person name="Birren B."/>
        </authorList>
    </citation>
    <scope>NUCLEOTIDE SEQUENCE [LARGE SCALE GENOMIC DNA]</scope>
    <source>
        <strain evidence="4 5">ATCC 28783</strain>
    </source>
</reference>
<feature type="region of interest" description="Disordered" evidence="2">
    <location>
        <begin position="167"/>
        <end position="198"/>
    </location>
</feature>
<dbReference type="VEuPathDB" id="FungiDB:TREMEDRAFT_65489"/>
<protein>
    <recommendedName>
        <fullName evidence="3">Ubiquinol-cytochrome c chaperone domain-containing protein</fullName>
    </recommendedName>
</protein>